<evidence type="ECO:0000313" key="10">
    <source>
        <dbReference type="EMBL" id="SED54524.1"/>
    </source>
</evidence>
<dbReference type="InterPro" id="IPR036527">
    <property type="entry name" value="SCP2_sterol-bd_dom_sf"/>
</dbReference>
<dbReference type="Gene3D" id="3.30.1050.10">
    <property type="entry name" value="SCP2 sterol-binding domain"/>
    <property type="match status" value="1"/>
</dbReference>
<dbReference type="GO" id="GO:0046983">
    <property type="term" value="F:protein dimerization activity"/>
    <property type="evidence" value="ECO:0007669"/>
    <property type="project" value="InterPro"/>
</dbReference>
<keyword evidence="4" id="KW-0862">Zinc</keyword>
<reference evidence="11" key="1">
    <citation type="submission" date="2016-10" db="EMBL/GenBank/DDBJ databases">
        <authorList>
            <person name="Varghese N."/>
        </authorList>
    </citation>
    <scope>NUCLEOTIDE SEQUENCE [LARGE SCALE GENOMIC DNA]</scope>
    <source>
        <strain evidence="11">DSM 44719</strain>
    </source>
</reference>
<gene>
    <name evidence="10" type="ORF">SAMN04490220_4795</name>
</gene>
<dbReference type="FunFam" id="3.60.15.30:FF:000001">
    <property type="entry name" value="Alkyl/aryl-sulfatase BDS1"/>
    <property type="match status" value="1"/>
</dbReference>
<protein>
    <recommendedName>
        <fullName evidence="7">Linear primary-alkylsulfatase</fullName>
        <ecNumber evidence="6">3.1.6.21</ecNumber>
    </recommendedName>
    <alternativeName>
        <fullName evidence="8">Type III linear primary-alkylsulfatase</fullName>
    </alternativeName>
</protein>
<dbReference type="OrthoDB" id="5240502at2"/>
<dbReference type="RefSeq" id="WP_073366812.1">
    <property type="nucleotide sequence ID" value="NZ_FNTL01000004.1"/>
</dbReference>
<accession>A0A1H5BKF8</accession>
<dbReference type="FunFam" id="1.25.40.880:FF:000001">
    <property type="entry name" value="SDS hydrolase SdsA1"/>
    <property type="match status" value="1"/>
</dbReference>
<dbReference type="Pfam" id="PF14863">
    <property type="entry name" value="Alkyl_sulf_dimr"/>
    <property type="match status" value="1"/>
</dbReference>
<dbReference type="SUPFAM" id="SSF56281">
    <property type="entry name" value="Metallo-hydrolase/oxidoreductase"/>
    <property type="match status" value="1"/>
</dbReference>
<dbReference type="SMART" id="SM00849">
    <property type="entry name" value="Lactamase_B"/>
    <property type="match status" value="1"/>
</dbReference>
<dbReference type="Pfam" id="PF14864">
    <property type="entry name" value="Alkyl_sulf_C"/>
    <property type="match status" value="1"/>
</dbReference>
<evidence type="ECO:0000256" key="5">
    <source>
        <dbReference type="ARBA" id="ARBA00033751"/>
    </source>
</evidence>
<name>A0A1H5BKF8_RHOJO</name>
<dbReference type="Proteomes" id="UP000183407">
    <property type="component" value="Unassembled WGS sequence"/>
</dbReference>
<dbReference type="InterPro" id="IPR029229">
    <property type="entry name" value="Alkyl_sulf_C"/>
</dbReference>
<dbReference type="CDD" id="cd07710">
    <property type="entry name" value="arylsulfatase_Sdsa1-like_MBL-fold"/>
    <property type="match status" value="1"/>
</dbReference>
<dbReference type="InterPro" id="IPR052195">
    <property type="entry name" value="Bact_Alkyl/Aryl-Sulfatase"/>
</dbReference>
<dbReference type="Gene3D" id="3.60.15.30">
    <property type="entry name" value="Metallo-beta-lactamase domain"/>
    <property type="match status" value="1"/>
</dbReference>
<evidence type="ECO:0000256" key="4">
    <source>
        <dbReference type="ARBA" id="ARBA00022833"/>
    </source>
</evidence>
<dbReference type="AlphaFoldDB" id="A0A1H5BKF8"/>
<dbReference type="InterPro" id="IPR038536">
    <property type="entry name" value="Alkyl/aryl-sulf_dimr_sf"/>
</dbReference>
<evidence type="ECO:0000313" key="11">
    <source>
        <dbReference type="Proteomes" id="UP000183407"/>
    </source>
</evidence>
<keyword evidence="2" id="KW-0479">Metal-binding</keyword>
<comment type="similarity">
    <text evidence="5">Belongs to the metallo-beta-lactamase superfamily. Type III sulfatase family.</text>
</comment>
<keyword evidence="3" id="KW-0378">Hydrolase</keyword>
<dbReference type="InterPro" id="IPR029228">
    <property type="entry name" value="Alkyl_sulf_dimr"/>
</dbReference>
<dbReference type="GO" id="GO:0018909">
    <property type="term" value="P:dodecyl sulfate metabolic process"/>
    <property type="evidence" value="ECO:0007669"/>
    <property type="project" value="InterPro"/>
</dbReference>
<dbReference type="EMBL" id="FNTL01000004">
    <property type="protein sequence ID" value="SED54524.1"/>
    <property type="molecule type" value="Genomic_DNA"/>
</dbReference>
<dbReference type="Gene3D" id="1.25.40.880">
    <property type="entry name" value="Alkyl sulfatase, dimerisation domain"/>
    <property type="match status" value="1"/>
</dbReference>
<proteinExistence type="inferred from homology"/>
<dbReference type="GO" id="GO:0018741">
    <property type="term" value="F:linear primary-alkylsulfatase activity"/>
    <property type="evidence" value="ECO:0007669"/>
    <property type="project" value="UniProtKB-EC"/>
</dbReference>
<dbReference type="InterPro" id="IPR001279">
    <property type="entry name" value="Metallo-B-lactamas"/>
</dbReference>
<dbReference type="GO" id="GO:0046872">
    <property type="term" value="F:metal ion binding"/>
    <property type="evidence" value="ECO:0007669"/>
    <property type="project" value="UniProtKB-KW"/>
</dbReference>
<evidence type="ECO:0000256" key="8">
    <source>
        <dbReference type="ARBA" id="ARBA00075789"/>
    </source>
</evidence>
<dbReference type="PANTHER" id="PTHR43223">
    <property type="entry name" value="ALKYL/ARYL-SULFATASE"/>
    <property type="match status" value="1"/>
</dbReference>
<dbReference type="InterPro" id="IPR044097">
    <property type="entry name" value="Bds1/SdsA1_MBL-fold"/>
</dbReference>
<evidence type="ECO:0000259" key="9">
    <source>
        <dbReference type="SMART" id="SM00849"/>
    </source>
</evidence>
<organism evidence="10 11">
    <name type="scientific">Rhodococcus jostii</name>
    <dbReference type="NCBI Taxonomy" id="132919"/>
    <lineage>
        <taxon>Bacteria</taxon>
        <taxon>Bacillati</taxon>
        <taxon>Actinomycetota</taxon>
        <taxon>Actinomycetes</taxon>
        <taxon>Mycobacteriales</taxon>
        <taxon>Nocardiaceae</taxon>
        <taxon>Rhodococcus</taxon>
    </lineage>
</organism>
<comment type="cofactor">
    <cofactor evidence="1">
        <name>Zn(2+)</name>
        <dbReference type="ChEBI" id="CHEBI:29105"/>
    </cofactor>
</comment>
<dbReference type="Pfam" id="PF00753">
    <property type="entry name" value="Lactamase_B"/>
    <property type="match status" value="1"/>
</dbReference>
<sequence length="602" mass="65985">MTPDFADTSDFEDADRGFVDKLDPCTVTAEDGHTAWDMEEHAFLDADCPDTADPSLWRQSQLCAKNGLYEVTEGIYQVRGLDLSNMTIVEGDTGVVVIDPLISKETAAAGLALYRRNRGDRPVTGVIYTHSHIDHFGGVTGVLPDGRGDVPILAPEGFLEHAVAENVYAGNAMGRRATYMYGALLPKGPRGHVGAGLGTVPSSGVPGLIPPSVDITHTGQEETIDGVRIVFQVTPGTEAPAEMNFLFPDHRALCMAENATHNLHNLLTLRGALVRDPRAWARYLDQAIEMFDGGYDVAFASHHWPTWGHDRVVTFLSQQRDLYQYLHDQTLRMLNSGMTGIEIAEDFPLPPALESAWHARGYYGSVSHNVKAVYQRYMGWFDGNPTSLWQHTPENVATRYVECMGGQDEVRAKARRYFDDGDLRFAAELLKHAVFADPSDGEAKELLARTYEQLGFGAENATWRNFYLTGALELRGGILPPPIAELGADMLSALTIEQVFDSVALRINGPRAWDTSLVVDWRFTDPEVHYRTTLSNGALIQTVSPRTSVQADVTVTLTKAQLLGLFAGQGLEDIQFDGDASKLLALTALIDAPDPAFPIVTP</sequence>
<dbReference type="SUPFAM" id="SSF55718">
    <property type="entry name" value="SCP-like"/>
    <property type="match status" value="1"/>
</dbReference>
<dbReference type="InterPro" id="IPR036866">
    <property type="entry name" value="RibonucZ/Hydroxyglut_hydro"/>
</dbReference>
<dbReference type="PANTHER" id="PTHR43223:SF1">
    <property type="entry name" value="ALKYL_ARYL-SULFATASE BDS1"/>
    <property type="match status" value="1"/>
</dbReference>
<evidence type="ECO:0000256" key="6">
    <source>
        <dbReference type="ARBA" id="ARBA00066568"/>
    </source>
</evidence>
<evidence type="ECO:0000256" key="2">
    <source>
        <dbReference type="ARBA" id="ARBA00022723"/>
    </source>
</evidence>
<evidence type="ECO:0000256" key="1">
    <source>
        <dbReference type="ARBA" id="ARBA00001947"/>
    </source>
</evidence>
<evidence type="ECO:0000256" key="3">
    <source>
        <dbReference type="ARBA" id="ARBA00022801"/>
    </source>
</evidence>
<evidence type="ECO:0000256" key="7">
    <source>
        <dbReference type="ARBA" id="ARBA00068034"/>
    </source>
</evidence>
<dbReference type="EC" id="3.1.6.21" evidence="6"/>
<feature type="domain" description="Metallo-beta-lactamase" evidence="9">
    <location>
        <begin position="83"/>
        <end position="302"/>
    </location>
</feature>